<dbReference type="Pfam" id="PF00575">
    <property type="entry name" value="S1"/>
    <property type="match status" value="4"/>
</dbReference>
<dbReference type="PROSITE" id="PS50126">
    <property type="entry name" value="S1"/>
    <property type="match status" value="11"/>
</dbReference>
<keyword evidence="11" id="KW-0508">mRNA splicing</keyword>
<feature type="domain" description="S1 motif" evidence="18">
    <location>
        <begin position="85"/>
        <end position="171"/>
    </location>
</feature>
<evidence type="ECO:0000256" key="14">
    <source>
        <dbReference type="ARBA" id="ARBA00062488"/>
    </source>
</evidence>
<accession>A0A8T2PM30</accession>
<evidence type="ECO:0000256" key="9">
    <source>
        <dbReference type="ARBA" id="ARBA00022843"/>
    </source>
</evidence>
<dbReference type="PANTHER" id="PTHR23270">
    <property type="entry name" value="PROGRAMMED CELL DEATH PROTEIN 11 PRE-RRNA PROCESSING PROTEIN RRP5"/>
    <property type="match status" value="1"/>
</dbReference>
<dbReference type="Pfam" id="PF23459">
    <property type="entry name" value="S1_RRP5"/>
    <property type="match status" value="4"/>
</dbReference>
<keyword evidence="6" id="KW-0507">mRNA processing</keyword>
<feature type="domain" description="S1 motif" evidence="18">
    <location>
        <begin position="721"/>
        <end position="790"/>
    </location>
</feature>
<dbReference type="InterPro" id="IPR011990">
    <property type="entry name" value="TPR-like_helical_dom_sf"/>
</dbReference>
<dbReference type="CDD" id="cd05697">
    <property type="entry name" value="S1_Rrp5_repeat_hs5"/>
    <property type="match status" value="1"/>
</dbReference>
<feature type="region of interest" description="Disordered" evidence="17">
    <location>
        <begin position="1496"/>
        <end position="1546"/>
    </location>
</feature>
<dbReference type="InterPro" id="IPR003107">
    <property type="entry name" value="HAT"/>
</dbReference>
<dbReference type="Gene3D" id="1.25.40.10">
    <property type="entry name" value="Tetratricopeptide repeat domain"/>
    <property type="match status" value="1"/>
</dbReference>
<keyword evidence="7" id="KW-0747">Spliceosome</keyword>
<dbReference type="FunFam" id="2.40.50.140:FF:000175">
    <property type="entry name" value="Programmed cell death 11"/>
    <property type="match status" value="1"/>
</dbReference>
<evidence type="ECO:0000256" key="5">
    <source>
        <dbReference type="ARBA" id="ARBA00022553"/>
    </source>
</evidence>
<feature type="compositionally biased region" description="Basic and acidic residues" evidence="17">
    <location>
        <begin position="990"/>
        <end position="999"/>
    </location>
</feature>
<comment type="subcellular location">
    <subcellularLocation>
        <location evidence="1">Nucleus</location>
        <location evidence="1">Nucleolus</location>
    </subcellularLocation>
</comment>
<evidence type="ECO:0000256" key="7">
    <source>
        <dbReference type="ARBA" id="ARBA00022728"/>
    </source>
</evidence>
<protein>
    <recommendedName>
        <fullName evidence="15">Protein RRP5 homolog</fullName>
    </recommendedName>
    <alternativeName>
        <fullName evidence="16">Programmed cell death protein 11</fullName>
    </alternativeName>
</protein>
<dbReference type="SMART" id="SM00386">
    <property type="entry name" value="HAT"/>
    <property type="match status" value="6"/>
</dbReference>
<dbReference type="CDD" id="cd05695">
    <property type="entry name" value="S1_Rrp5_repeat_hs3"/>
    <property type="match status" value="1"/>
</dbReference>
<dbReference type="InterPro" id="IPR012340">
    <property type="entry name" value="NA-bd_OB-fold"/>
</dbReference>
<dbReference type="GO" id="GO:0006364">
    <property type="term" value="P:rRNA processing"/>
    <property type="evidence" value="ECO:0007669"/>
    <property type="project" value="UniProtKB-KW"/>
</dbReference>
<evidence type="ECO:0000256" key="17">
    <source>
        <dbReference type="SAM" id="MobiDB-lite"/>
    </source>
</evidence>
<gene>
    <name evidence="19" type="ORF">JZ751_026873</name>
</gene>
<feature type="domain" description="S1 motif" evidence="18">
    <location>
        <begin position="1126"/>
        <end position="1199"/>
    </location>
</feature>
<evidence type="ECO:0000256" key="12">
    <source>
        <dbReference type="ARBA" id="ARBA00023242"/>
    </source>
</evidence>
<dbReference type="OrthoDB" id="412781at2759"/>
<keyword evidence="10" id="KW-0007">Acetylation</keyword>
<keyword evidence="12" id="KW-0539">Nucleus</keyword>
<dbReference type="InterPro" id="IPR003029">
    <property type="entry name" value="S1_domain"/>
</dbReference>
<evidence type="ECO:0000256" key="4">
    <source>
        <dbReference type="ARBA" id="ARBA00022552"/>
    </source>
</evidence>
<evidence type="ECO:0000259" key="18">
    <source>
        <dbReference type="PROSITE" id="PS50126"/>
    </source>
</evidence>
<dbReference type="Proteomes" id="UP000824540">
    <property type="component" value="Unassembled WGS sequence"/>
</dbReference>
<feature type="domain" description="S1 motif" evidence="18">
    <location>
        <begin position="628"/>
        <end position="699"/>
    </location>
</feature>
<feature type="compositionally biased region" description="Polar residues" evidence="17">
    <location>
        <begin position="1463"/>
        <end position="1475"/>
    </location>
</feature>
<dbReference type="Gene3D" id="2.40.50.140">
    <property type="entry name" value="Nucleic acid-binding proteins"/>
    <property type="match status" value="11"/>
</dbReference>
<feature type="compositionally biased region" description="Basic and acidic residues" evidence="17">
    <location>
        <begin position="1521"/>
        <end position="1535"/>
    </location>
</feature>
<feature type="domain" description="S1 motif" evidence="18">
    <location>
        <begin position="1016"/>
        <end position="1089"/>
    </location>
</feature>
<dbReference type="FunFam" id="2.40.50.140:FF:000148">
    <property type="entry name" value="protein RRP5 homolog isoform X1"/>
    <property type="match status" value="1"/>
</dbReference>
<comment type="caution">
    <text evidence="19">The sequence shown here is derived from an EMBL/GenBank/DDBJ whole genome shotgun (WGS) entry which is preliminary data.</text>
</comment>
<keyword evidence="3" id="KW-1017">Isopeptide bond</keyword>
<feature type="region of interest" description="Disordered" evidence="17">
    <location>
        <begin position="1"/>
        <end position="60"/>
    </location>
</feature>
<feature type="compositionally biased region" description="Basic and acidic residues" evidence="17">
    <location>
        <begin position="24"/>
        <end position="40"/>
    </location>
</feature>
<evidence type="ECO:0000256" key="11">
    <source>
        <dbReference type="ARBA" id="ARBA00023187"/>
    </source>
</evidence>
<dbReference type="Pfam" id="PF23233">
    <property type="entry name" value="HAT_Syf1_CNRKL1_N"/>
    <property type="match status" value="1"/>
</dbReference>
<dbReference type="PANTHER" id="PTHR23270:SF10">
    <property type="entry name" value="PROTEIN RRP5 HOMOLOG"/>
    <property type="match status" value="1"/>
</dbReference>
<feature type="domain" description="S1 motif" evidence="18">
    <location>
        <begin position="280"/>
        <end position="345"/>
    </location>
</feature>
<evidence type="ECO:0000256" key="8">
    <source>
        <dbReference type="ARBA" id="ARBA00022737"/>
    </source>
</evidence>
<dbReference type="FunFam" id="1.25.40.10:FF:000065">
    <property type="entry name" value="Programmed cell death 11"/>
    <property type="match status" value="1"/>
</dbReference>
<feature type="compositionally biased region" description="Basic and acidic residues" evidence="17">
    <location>
        <begin position="1394"/>
        <end position="1405"/>
    </location>
</feature>
<sequence length="1830" mass="203852">MASVEDNFPRGGTVNKPTGNKPVKQHDEVDNLFEVHEPEQKKKRKSSKQGDEKTAKKKKTNKEDTLTLNATTRVDILHFKSLKVGTLLLGCVKEVTDFEVTVSLPSGLIGYLPVANVSESYTKILSEQLDSGHNLDEILSLQRLFFPGMLIRCAVSSLESAKEGHVSLRVTVNPKEVNKGLSTGSLKPGMLLSGCIESIEDHGFLVDIGVSGTKAFLPKAKDDSKSSSQADFKVGQYLDCLLEEVKNEGRIVRVSIKPSAIAKACAETKHGWTLSSLLPGLLVQAKIKEVTPHGMILEFLSSFNGSVDFMHIDTDKASSYNVGDNVKACILYVEPSTRAVGLSLRSHLLQPGGALESVMSERIGEVAKDCKMTSMHHHSGAMLELPDQTVVFVHRNHIKDPKEDSNPNRIMARPGHDCRITAFSPLEQMHFGSLRRSVIDALFLRYEDLNMGQIVEGTVTSLQSFGMEVRISDHVKGMVPKTHLADILLSNPEKKYSVGSRVKCRVLTVDPCVRKLVMTRKKALIESTLPLIRSYSEAKVGRISHGYIISVKDFGCIVRFYGNVKALVPVRELTMEPVVVPEKLFYVGQVVKAKVLQCDPDKEKMLCSFKAVFEGETETQENYSFEIGKRVEARITSKVPNGLEVSILPEEVAGLLPITHLSDHVSNCSLLWEALKEGDVISNVFCLSKNKRNIILTKKPMVKAALEVGPAAKEFSEIEVGMELIGWIKNIMPYGVFVEFPHGLVGLAPKSAMCDRFLTDTMAPFQPGQTVLAKVTNLDKEKCRFLLTLKVSEVKEEEGSDQTRLAQGLQERRVVTEMMTTRDESEPLQFLSTLMLGHKLKLTVDKVNDDGTATLLADEHRGVNIFASKYHMTGVTVTAGQMVSGVVLHVDLSSSKVQVSLLPHLAVKKTLRADLKQSATVEYIDQDFAVISLGDTGQLTMVHKTTHLNEFQFESQRLSVGKIFTVTVKEPSCEELGGLPLVARGLETPFKKKQEKKNPVSDSKAPAGSQQSYRTGERVTAVVKSVKPAMVLVALENGNKGVIHVSEIQDVAKQGSFPTSSLKVGSTVTARVIGGKQMQSHRNLPISHPDFIFTVPNLTVLPSKLKEDAVFHTMKTTEKLKSYKAGEEVTCFVTMYNKPKKYLEVALTSSIRGHVELLAMTLDHKEIKRPEKLFKMGQALKAKVVGLQSSKKFVSLSLIGMHSLTEGSCVLGTIEKILPHVGLVVTLPFKRAGQVSVTDLTDSYRPDPLSHYQVGQVVRCCVIADEEKKLQLSLRPSRVNPNKAPPVKDVELLSIDDLKEGQTIRGHVKTVGDQGVFMRLSRSITGRVKFQELTSYYVKDHSLYTKHILPNALYTTKVLRVNKETGQVDLSLLPEDTGKPDALPESLYLPLRLKGEEKEQHDALKKRTRALSESEQDPPADKNEKKKKKKKKKGGTPEEDDSGVEVYFREEEEEEIQPKKQKQATPDQGPQSGQVRLQVSGGFSWDSALSSLKPATVGAGTDFSDGEDEDEQVKPQKKSRKEKEREKQQAEKELSQLESELMDPGQRPQSVGAFERLVLSSPDSSLVWLQYMAFHLQATEIEQARAVAERALKTISFRGVHDEVSRFLPGREEQEKLNVWVALLNLENLYGSEESLQKVFERALQYCEPLPVYQQLADIYAKSSKHKEADSLYKNMVKRFRQERSVWLSYGSFLLRQGQSDATHALLQRALKSLPDKEHVDLIAKFAQLEFQYGDVERAKSMFDRTLTNYPKRTDLWSVYIDLMVKHGTQKEVRDLFDRVIHLSVAVKRIKFFFKRYLEYEKKNGTPESVQAVKVKALEYVEAKGSVAAS</sequence>
<dbReference type="FunFam" id="2.40.50.140:FF:000103">
    <property type="entry name" value="protein RRP5 homolog"/>
    <property type="match status" value="2"/>
</dbReference>
<evidence type="ECO:0000256" key="13">
    <source>
        <dbReference type="ARBA" id="ARBA00059726"/>
    </source>
</evidence>
<dbReference type="SUPFAM" id="SSF48452">
    <property type="entry name" value="TPR-like"/>
    <property type="match status" value="2"/>
</dbReference>
<evidence type="ECO:0000256" key="15">
    <source>
        <dbReference type="ARBA" id="ARBA00067510"/>
    </source>
</evidence>
<evidence type="ECO:0000313" key="20">
    <source>
        <dbReference type="Proteomes" id="UP000824540"/>
    </source>
</evidence>
<dbReference type="InterPro" id="IPR048058">
    <property type="entry name" value="Rrp5_S1_rpt_hs11_sc8"/>
</dbReference>
<evidence type="ECO:0000256" key="2">
    <source>
        <dbReference type="ARBA" id="ARBA00008644"/>
    </source>
</evidence>
<dbReference type="GO" id="GO:0032040">
    <property type="term" value="C:small-subunit processome"/>
    <property type="evidence" value="ECO:0007669"/>
    <property type="project" value="TreeGrafter"/>
</dbReference>
<keyword evidence="5" id="KW-0597">Phosphoprotein</keyword>
<evidence type="ECO:0000313" key="19">
    <source>
        <dbReference type="EMBL" id="KAG9350507.1"/>
    </source>
</evidence>
<evidence type="ECO:0000256" key="10">
    <source>
        <dbReference type="ARBA" id="ARBA00022990"/>
    </source>
</evidence>
<feature type="region of interest" description="Disordered" evidence="17">
    <location>
        <begin position="990"/>
        <end position="1013"/>
    </location>
</feature>
<feature type="domain" description="S1 motif" evidence="18">
    <location>
        <begin position="189"/>
        <end position="257"/>
    </location>
</feature>
<keyword evidence="20" id="KW-1185">Reference proteome</keyword>
<feature type="domain" description="S1 motif" evidence="18">
    <location>
        <begin position="452"/>
        <end position="521"/>
    </location>
</feature>
<dbReference type="FunFam" id="2.40.50.140:FF:000200">
    <property type="entry name" value="Programmed cell death 11"/>
    <property type="match status" value="1"/>
</dbReference>
<feature type="domain" description="S1 motif" evidence="18">
    <location>
        <begin position="541"/>
        <end position="610"/>
    </location>
</feature>
<proteinExistence type="inferred from homology"/>
<reference evidence="19" key="1">
    <citation type="thesis" date="2021" institute="BYU ScholarsArchive" country="Provo, UT, USA">
        <title>Applications of and Algorithms for Genome Assembly and Genomic Analyses with an Emphasis on Marine Teleosts.</title>
        <authorList>
            <person name="Pickett B.D."/>
        </authorList>
    </citation>
    <scope>NUCLEOTIDE SEQUENCE</scope>
    <source>
        <strain evidence="19">HI-2016</strain>
    </source>
</reference>
<dbReference type="FunFam" id="2.40.50.140:FF:000155">
    <property type="entry name" value="rRNA biogenesis protein RRP5"/>
    <property type="match status" value="1"/>
</dbReference>
<feature type="domain" description="S1 motif" evidence="18">
    <location>
        <begin position="1207"/>
        <end position="1275"/>
    </location>
</feature>
<dbReference type="InterPro" id="IPR048059">
    <property type="entry name" value="Rrp5_S1_rpt_hs1_sc1"/>
</dbReference>
<evidence type="ECO:0000256" key="6">
    <source>
        <dbReference type="ARBA" id="ARBA00022664"/>
    </source>
</evidence>
<evidence type="ECO:0000256" key="3">
    <source>
        <dbReference type="ARBA" id="ARBA00022499"/>
    </source>
</evidence>
<dbReference type="InterPro" id="IPR055433">
    <property type="entry name" value="HAT_Syf1-like_N"/>
</dbReference>
<dbReference type="SUPFAM" id="SSF50249">
    <property type="entry name" value="Nucleic acid-binding proteins"/>
    <property type="match status" value="11"/>
</dbReference>
<evidence type="ECO:0000256" key="1">
    <source>
        <dbReference type="ARBA" id="ARBA00004604"/>
    </source>
</evidence>
<comment type="function">
    <text evidence="13">Essential for the generation of mature 18S rRNA, specifically necessary for cleavages at sites A0, 1 and 2 of the 47S precursor. Directly interacts with U3 snoRNA.</text>
</comment>
<dbReference type="SMART" id="SM00316">
    <property type="entry name" value="S1"/>
    <property type="match status" value="12"/>
</dbReference>
<keyword evidence="8" id="KW-0677">Repeat</keyword>
<dbReference type="EMBL" id="JAFBMS010000008">
    <property type="protein sequence ID" value="KAG9350507.1"/>
    <property type="molecule type" value="Genomic_DNA"/>
</dbReference>
<feature type="compositionally biased region" description="Basic residues" evidence="17">
    <location>
        <begin position="1425"/>
        <end position="1434"/>
    </location>
</feature>
<feature type="domain" description="S1 motif" evidence="18">
    <location>
        <begin position="1301"/>
        <end position="1373"/>
    </location>
</feature>
<keyword evidence="4" id="KW-0698">rRNA processing</keyword>
<keyword evidence="9" id="KW-0832">Ubl conjugation</keyword>
<dbReference type="CDD" id="cd05694">
    <property type="entry name" value="S1_Rrp5_repeat_hs2_sc2"/>
    <property type="match status" value="1"/>
</dbReference>
<name>A0A8T2PM30_9TELE</name>
<comment type="subunit">
    <text evidence="14">Interacts with NF-kappa-B p50/NFKB1 and NF-kappa-B p65/RELA.</text>
</comment>
<dbReference type="CDD" id="cd05698">
    <property type="entry name" value="S1_Rrp5_repeat_hs6_sc5"/>
    <property type="match status" value="1"/>
</dbReference>
<dbReference type="CDD" id="cd04461">
    <property type="entry name" value="S1_Rrp5_repeat_hs8_sc7"/>
    <property type="match status" value="1"/>
</dbReference>
<organism evidence="19 20">
    <name type="scientific">Albula glossodonta</name>
    <name type="common">roundjaw bonefish</name>
    <dbReference type="NCBI Taxonomy" id="121402"/>
    <lineage>
        <taxon>Eukaryota</taxon>
        <taxon>Metazoa</taxon>
        <taxon>Chordata</taxon>
        <taxon>Craniata</taxon>
        <taxon>Vertebrata</taxon>
        <taxon>Euteleostomi</taxon>
        <taxon>Actinopterygii</taxon>
        <taxon>Neopterygii</taxon>
        <taxon>Teleostei</taxon>
        <taxon>Albuliformes</taxon>
        <taxon>Albulidae</taxon>
        <taxon>Albula</taxon>
    </lineage>
</organism>
<feature type="region of interest" description="Disordered" evidence="17">
    <location>
        <begin position="1394"/>
        <end position="1475"/>
    </location>
</feature>
<dbReference type="CDD" id="cd05693">
    <property type="entry name" value="S1_Rrp5_repeat_hs1_sc1"/>
    <property type="match status" value="1"/>
</dbReference>
<dbReference type="FunFam" id="2.40.50.140:FF:000340">
    <property type="entry name" value="Unplaced genomic scaffold supercont1.162, whole genome shotgun sequence"/>
    <property type="match status" value="1"/>
</dbReference>
<dbReference type="GO" id="GO:0003723">
    <property type="term" value="F:RNA binding"/>
    <property type="evidence" value="ECO:0007669"/>
    <property type="project" value="TreeGrafter"/>
</dbReference>
<comment type="similarity">
    <text evidence="2">Belongs to the crooked-neck family.</text>
</comment>
<evidence type="ECO:0000256" key="16">
    <source>
        <dbReference type="ARBA" id="ARBA00080810"/>
    </source>
</evidence>
<dbReference type="CDD" id="cd05702">
    <property type="entry name" value="S1_Rrp5_repeat_hs11_sc8"/>
    <property type="match status" value="1"/>
</dbReference>
<dbReference type="InterPro" id="IPR045209">
    <property type="entry name" value="Rrp5"/>
</dbReference>
<dbReference type="InterPro" id="IPR057302">
    <property type="entry name" value="Rrp5_S1"/>
</dbReference>